<name>A0A9D1GQY2_9MOLU</name>
<evidence type="ECO:0000313" key="2">
    <source>
        <dbReference type="Proteomes" id="UP000886758"/>
    </source>
</evidence>
<protein>
    <submittedName>
        <fullName evidence="1">Stage II sporulation protein R</fullName>
    </submittedName>
</protein>
<dbReference type="AlphaFoldDB" id="A0A9D1GQY2"/>
<comment type="caution">
    <text evidence="1">The sequence shown here is derived from an EMBL/GenBank/DDBJ whole genome shotgun (WGS) entry which is preliminary data.</text>
</comment>
<evidence type="ECO:0000313" key="1">
    <source>
        <dbReference type="EMBL" id="HIT49574.1"/>
    </source>
</evidence>
<organism evidence="1 2">
    <name type="scientific">Candidatus Pelethenecus faecipullorum</name>
    <dbReference type="NCBI Taxonomy" id="2840900"/>
    <lineage>
        <taxon>Bacteria</taxon>
        <taxon>Bacillati</taxon>
        <taxon>Mycoplasmatota</taxon>
        <taxon>Mollicutes</taxon>
        <taxon>Candidatus Pelethenecus</taxon>
    </lineage>
</organism>
<reference evidence="1" key="2">
    <citation type="journal article" date="2021" name="PeerJ">
        <title>Extensive microbial diversity within the chicken gut microbiome revealed by metagenomics and culture.</title>
        <authorList>
            <person name="Gilroy R."/>
            <person name="Ravi A."/>
            <person name="Getino M."/>
            <person name="Pursley I."/>
            <person name="Horton D.L."/>
            <person name="Alikhan N.F."/>
            <person name="Baker D."/>
            <person name="Gharbi K."/>
            <person name="Hall N."/>
            <person name="Watson M."/>
            <person name="Adriaenssens E.M."/>
            <person name="Foster-Nyarko E."/>
            <person name="Jarju S."/>
            <person name="Secka A."/>
            <person name="Antonio M."/>
            <person name="Oren A."/>
            <person name="Chaudhuri R.R."/>
            <person name="La Ragione R."/>
            <person name="Hildebrand F."/>
            <person name="Pallen M.J."/>
        </authorList>
    </citation>
    <scope>NUCLEOTIDE SEQUENCE</scope>
    <source>
        <strain evidence="1">ChiW17-6978</strain>
    </source>
</reference>
<dbReference type="Pfam" id="PF09551">
    <property type="entry name" value="Spore_II_R"/>
    <property type="match status" value="1"/>
</dbReference>
<reference evidence="1" key="1">
    <citation type="submission" date="2020-10" db="EMBL/GenBank/DDBJ databases">
        <authorList>
            <person name="Gilroy R."/>
        </authorList>
    </citation>
    <scope>NUCLEOTIDE SEQUENCE</scope>
    <source>
        <strain evidence="1">ChiW17-6978</strain>
    </source>
</reference>
<dbReference type="Proteomes" id="UP000886758">
    <property type="component" value="Unassembled WGS sequence"/>
</dbReference>
<sequence>MRKIGLLIVVVLFLVACSQFFKESEEIRVRIIPNSNDSIDLAVKEEAKQYTICYLKEAYCDDYDAFKNRIRQSLKAFNQLLEKELSTACTVTFTKHTLYNKTYNDSAIRNKNTMTLYIILGNGEGSNWWGTVYPDFLQIESSEEVKYESLIVRIFEMIKGE</sequence>
<dbReference type="PROSITE" id="PS51257">
    <property type="entry name" value="PROKAR_LIPOPROTEIN"/>
    <property type="match status" value="1"/>
</dbReference>
<dbReference type="EMBL" id="DVLF01000034">
    <property type="protein sequence ID" value="HIT49574.1"/>
    <property type="molecule type" value="Genomic_DNA"/>
</dbReference>
<dbReference type="InterPro" id="IPR014202">
    <property type="entry name" value="Spore_II_R"/>
</dbReference>
<gene>
    <name evidence="1" type="ORF">IAD46_00965</name>
</gene>
<proteinExistence type="predicted"/>
<accession>A0A9D1GQY2</accession>